<reference evidence="3" key="1">
    <citation type="submission" date="2016-10" db="EMBL/GenBank/DDBJ databases">
        <authorList>
            <person name="Varghese N."/>
            <person name="Submissions S."/>
        </authorList>
    </citation>
    <scope>NUCLEOTIDE SEQUENCE [LARGE SCALE GENOMIC DNA]</scope>
    <source>
        <strain evidence="3">DSM 22376</strain>
    </source>
</reference>
<accession>A0A1H4CN62</accession>
<keyword evidence="1" id="KW-0812">Transmembrane</keyword>
<proteinExistence type="predicted"/>
<dbReference type="OrthoDB" id="1151040at2"/>
<dbReference type="Pfam" id="PF20136">
    <property type="entry name" value="DUF6526"/>
    <property type="match status" value="1"/>
</dbReference>
<evidence type="ECO:0000256" key="1">
    <source>
        <dbReference type="SAM" id="Phobius"/>
    </source>
</evidence>
<evidence type="ECO:0000313" key="3">
    <source>
        <dbReference type="Proteomes" id="UP000198951"/>
    </source>
</evidence>
<dbReference type="Proteomes" id="UP000198951">
    <property type="component" value="Unassembled WGS sequence"/>
</dbReference>
<keyword evidence="3" id="KW-1185">Reference proteome</keyword>
<organism evidence="2 3">
    <name type="scientific">Flavobacterium gillisiae</name>
    <dbReference type="NCBI Taxonomy" id="150146"/>
    <lineage>
        <taxon>Bacteria</taxon>
        <taxon>Pseudomonadati</taxon>
        <taxon>Bacteroidota</taxon>
        <taxon>Flavobacteriia</taxon>
        <taxon>Flavobacteriales</taxon>
        <taxon>Flavobacteriaceae</taxon>
        <taxon>Flavobacterium</taxon>
    </lineage>
</organism>
<sequence>MGYLKYTPYIYLIFALYFIYEAIVKWSDPEATPWLSVMIAGLAIFMFFFRRKYAKKMQDRNDQS</sequence>
<dbReference type="EMBL" id="FNRD01000006">
    <property type="protein sequence ID" value="SEA61901.1"/>
    <property type="molecule type" value="Genomic_DNA"/>
</dbReference>
<keyword evidence="1" id="KW-1133">Transmembrane helix</keyword>
<evidence type="ECO:0000313" key="2">
    <source>
        <dbReference type="EMBL" id="SEA61901.1"/>
    </source>
</evidence>
<dbReference type="RefSeq" id="WP_074720896.1">
    <property type="nucleotide sequence ID" value="NZ_FNRD01000006.1"/>
</dbReference>
<keyword evidence="1" id="KW-0472">Membrane</keyword>
<feature type="transmembrane region" description="Helical" evidence="1">
    <location>
        <begin position="9"/>
        <end position="27"/>
    </location>
</feature>
<feature type="transmembrane region" description="Helical" evidence="1">
    <location>
        <begin position="33"/>
        <end position="50"/>
    </location>
</feature>
<protein>
    <submittedName>
        <fullName evidence="2">Uncharacterized protein</fullName>
    </submittedName>
</protein>
<name>A0A1H4CN62_9FLAO</name>
<dbReference type="STRING" id="150146.SAMN05443667_106128"/>
<dbReference type="AlphaFoldDB" id="A0A1H4CN62"/>
<dbReference type="InterPro" id="IPR045385">
    <property type="entry name" value="DUF6526"/>
</dbReference>
<gene>
    <name evidence="2" type="ORF">SAMN05443667_106128</name>
</gene>